<proteinExistence type="inferred from homology"/>
<comment type="caution">
    <text evidence="6">The sequence shown here is derived from an EMBL/GenBank/DDBJ whole genome shotgun (WGS) entry which is preliminary data.</text>
</comment>
<name>A0A4Q0T807_9BACT</name>
<dbReference type="GO" id="GO:0000976">
    <property type="term" value="F:transcription cis-regulatory region binding"/>
    <property type="evidence" value="ECO:0007669"/>
    <property type="project" value="TreeGrafter"/>
</dbReference>
<dbReference type="PANTHER" id="PTHR30126:SF39">
    <property type="entry name" value="HTH-TYPE TRANSCRIPTIONAL REGULATOR CYSL"/>
    <property type="match status" value="1"/>
</dbReference>
<dbReference type="Gene3D" id="3.40.190.290">
    <property type="match status" value="1"/>
</dbReference>
<dbReference type="PANTHER" id="PTHR30126">
    <property type="entry name" value="HTH-TYPE TRANSCRIPTIONAL REGULATOR"/>
    <property type="match status" value="1"/>
</dbReference>
<dbReference type="EMBL" id="RDSM01000001">
    <property type="protein sequence ID" value="RXH57741.1"/>
    <property type="molecule type" value="Genomic_DNA"/>
</dbReference>
<reference evidence="6 7" key="1">
    <citation type="submission" date="2018-11" db="EMBL/GenBank/DDBJ databases">
        <authorList>
            <person name="Mardanov A.V."/>
            <person name="Ravin N.V."/>
            <person name="Dedysh S.N."/>
        </authorList>
    </citation>
    <scope>NUCLEOTIDE SEQUENCE [LARGE SCALE GENOMIC DNA]</scope>
    <source>
        <strain evidence="6 7">AF10</strain>
    </source>
</reference>
<dbReference type="GO" id="GO:0003700">
    <property type="term" value="F:DNA-binding transcription factor activity"/>
    <property type="evidence" value="ECO:0007669"/>
    <property type="project" value="InterPro"/>
</dbReference>
<accession>A0A4Q0T807</accession>
<dbReference type="Proteomes" id="UP000289437">
    <property type="component" value="Unassembled WGS sequence"/>
</dbReference>
<keyword evidence="2" id="KW-0805">Transcription regulation</keyword>
<dbReference type="SUPFAM" id="SSF53850">
    <property type="entry name" value="Periplasmic binding protein-like II"/>
    <property type="match status" value="1"/>
</dbReference>
<dbReference type="CDD" id="cd08420">
    <property type="entry name" value="PBP2_CysL_like"/>
    <property type="match status" value="1"/>
</dbReference>
<dbReference type="PROSITE" id="PS50931">
    <property type="entry name" value="HTH_LYSR"/>
    <property type="match status" value="1"/>
</dbReference>
<dbReference type="Gene3D" id="1.10.10.10">
    <property type="entry name" value="Winged helix-like DNA-binding domain superfamily/Winged helix DNA-binding domain"/>
    <property type="match status" value="1"/>
</dbReference>
<keyword evidence="3" id="KW-0238">DNA-binding</keyword>
<evidence type="ECO:0000256" key="4">
    <source>
        <dbReference type="ARBA" id="ARBA00023163"/>
    </source>
</evidence>
<dbReference type="AlphaFoldDB" id="A0A4Q0T807"/>
<evidence type="ECO:0000259" key="5">
    <source>
        <dbReference type="PROSITE" id="PS50931"/>
    </source>
</evidence>
<sequence>MTDRSSHSRSALENFRLTVFRAVAGQRSFRRAAELLYLTQPAVTQQIKALEQEIAVPLFDRAGREIVLTAAGEILLRYAREGNELLLRAEAELAALEGQVTGPLRLAVSTTIAQYVLPPMLGRFLRRYPAVELRMRSANTEGVAAAVLDGSVDVGLVEGPVHRPELKLEAWLRDELVLVVASNHAWAGLAAIAPEQLRGMPVLLRERGSGTREIVDSALEAVGLAAKDLNVAMELNSAEALLACVEAGLGVGFYSRAAIRRQLRLGTLMQVPVHGLKIGRDLSFVTMRSAEPRGNASVLLEFLREQALARRRKKPA</sequence>
<dbReference type="Pfam" id="PF00126">
    <property type="entry name" value="HTH_1"/>
    <property type="match status" value="1"/>
</dbReference>
<evidence type="ECO:0000313" key="7">
    <source>
        <dbReference type="Proteomes" id="UP000289437"/>
    </source>
</evidence>
<dbReference type="OrthoDB" id="9785745at2"/>
<dbReference type="InterPro" id="IPR036390">
    <property type="entry name" value="WH_DNA-bd_sf"/>
</dbReference>
<evidence type="ECO:0000256" key="2">
    <source>
        <dbReference type="ARBA" id="ARBA00023015"/>
    </source>
</evidence>
<dbReference type="SUPFAM" id="SSF46785">
    <property type="entry name" value="Winged helix' DNA-binding domain"/>
    <property type="match status" value="1"/>
</dbReference>
<dbReference type="PRINTS" id="PR00039">
    <property type="entry name" value="HTHLYSR"/>
</dbReference>
<dbReference type="RefSeq" id="WP_128911861.1">
    <property type="nucleotide sequence ID" value="NZ_RDSM01000001.1"/>
</dbReference>
<dbReference type="InterPro" id="IPR005119">
    <property type="entry name" value="LysR_subst-bd"/>
</dbReference>
<dbReference type="InterPro" id="IPR000847">
    <property type="entry name" value="LysR_HTH_N"/>
</dbReference>
<comment type="similarity">
    <text evidence="1">Belongs to the LysR transcriptional regulatory family.</text>
</comment>
<dbReference type="FunFam" id="1.10.10.10:FF:000001">
    <property type="entry name" value="LysR family transcriptional regulator"/>
    <property type="match status" value="1"/>
</dbReference>
<evidence type="ECO:0000313" key="6">
    <source>
        <dbReference type="EMBL" id="RXH57741.1"/>
    </source>
</evidence>
<feature type="domain" description="HTH lysR-type" evidence="5">
    <location>
        <begin position="17"/>
        <end position="69"/>
    </location>
</feature>
<evidence type="ECO:0000256" key="3">
    <source>
        <dbReference type="ARBA" id="ARBA00023125"/>
    </source>
</evidence>
<dbReference type="InterPro" id="IPR036388">
    <property type="entry name" value="WH-like_DNA-bd_sf"/>
</dbReference>
<keyword evidence="7" id="KW-1185">Reference proteome</keyword>
<evidence type="ECO:0000256" key="1">
    <source>
        <dbReference type="ARBA" id="ARBA00009437"/>
    </source>
</evidence>
<organism evidence="6 7">
    <name type="scientific">Granulicella sibirica</name>
    <dbReference type="NCBI Taxonomy" id="2479048"/>
    <lineage>
        <taxon>Bacteria</taxon>
        <taxon>Pseudomonadati</taxon>
        <taxon>Acidobacteriota</taxon>
        <taxon>Terriglobia</taxon>
        <taxon>Terriglobales</taxon>
        <taxon>Acidobacteriaceae</taxon>
        <taxon>Granulicella</taxon>
    </lineage>
</organism>
<protein>
    <submittedName>
        <fullName evidence="6">LysR family transcriptional regulator YeiE</fullName>
    </submittedName>
</protein>
<keyword evidence="4" id="KW-0804">Transcription</keyword>
<gene>
    <name evidence="6" type="ORF">GRAN_1051</name>
</gene>
<reference evidence="7" key="2">
    <citation type="submission" date="2019-02" db="EMBL/GenBank/DDBJ databases">
        <title>Granulicella sibirica sp. nov., a psychrotolerant acidobacterium isolated from an organic soil layer in forested tundra, West Siberia.</title>
        <authorList>
            <person name="Oshkin I.Y."/>
            <person name="Kulichevskaya I.S."/>
            <person name="Rijpstra W.I.C."/>
            <person name="Sinninghe Damste J.S."/>
            <person name="Rakitin A.L."/>
            <person name="Ravin N.V."/>
            <person name="Dedysh S.N."/>
        </authorList>
    </citation>
    <scope>NUCLEOTIDE SEQUENCE [LARGE SCALE GENOMIC DNA]</scope>
    <source>
        <strain evidence="7">AF10</strain>
    </source>
</reference>
<dbReference type="Pfam" id="PF03466">
    <property type="entry name" value="LysR_substrate"/>
    <property type="match status" value="1"/>
</dbReference>